<gene>
    <name evidence="1" type="ordered locus">sll0266</name>
</gene>
<name>P74401_SYNY3</name>
<dbReference type="eggNOG" id="ENOG502Z8S0">
    <property type="taxonomic scope" value="Bacteria"/>
</dbReference>
<dbReference type="PIR" id="S76239">
    <property type="entry name" value="S76239"/>
</dbReference>
<dbReference type="AlphaFoldDB" id="P74401"/>
<dbReference type="IntAct" id="P74401">
    <property type="interactions" value="1"/>
</dbReference>
<keyword evidence="2" id="KW-1185">Reference proteome</keyword>
<dbReference type="EnsemblBacteria" id="BAA18498">
    <property type="protein sequence ID" value="BAA18498"/>
    <property type="gene ID" value="BAA18498"/>
</dbReference>
<reference evidence="1 2" key="1">
    <citation type="journal article" date="1995" name="DNA Res.">
        <title>Sequence analysis of the genome of the unicellular cyanobacterium Synechocystis sp. strain PCC6803. I. Sequence features in the 1 Mb region from map positions 64% to 92% of the genome.</title>
        <authorList>
            <person name="Kaneko T."/>
            <person name="Tanaka A."/>
            <person name="Sato S."/>
            <person name="Kotani H."/>
            <person name="Sazuka T."/>
            <person name="Miyajima N."/>
            <person name="Sugiura M."/>
            <person name="Tabata S."/>
        </authorList>
    </citation>
    <scope>NUCLEOTIDE SEQUENCE [LARGE SCALE GENOMIC DNA]</scope>
    <source>
        <strain evidence="2">ATCC 27184 / PCC 6803 / Kazusa</strain>
    </source>
</reference>
<dbReference type="InParanoid" id="P74401"/>
<accession>P74401</accession>
<dbReference type="InterPro" id="IPR049717">
    <property type="entry name" value="CylC-like"/>
</dbReference>
<evidence type="ECO:0000313" key="2">
    <source>
        <dbReference type="Proteomes" id="UP000001425"/>
    </source>
</evidence>
<dbReference type="STRING" id="1148.gene:10499379"/>
<dbReference type="PaxDb" id="1148-1653585"/>
<dbReference type="EMBL" id="BA000022">
    <property type="protein sequence ID" value="BAA18498.1"/>
    <property type="molecule type" value="Genomic_DNA"/>
</dbReference>
<sequence length="412" mass="47551">MCTMTAVINSLSQPNVTSTSLLAKDSKTRKKLELNYRRAKQTDHSPNLDQLAEQFDYQQCRDQYWQAPEFSLLHGTPLWEQSSPGQKLILNHLYWVAYYSQIIAAEVATIFFNQTSATGLYPLTDFRLVCDTLDLETSQERCHINAFQTVIDQVESTLFGGNLFGQPRRSPFRETMIFANTNWFKNWWKGIQLQSFGLLSANNAFLASQYLTVRGLRTLNGKLVQHKLSNFYQPQEPEHNTIPTQISYYHFLDESFHFNTSTILSHDVGSLFPSPTVFERQLVNLGIRGCQRDHYHVSVAINGIFWYDPALYDTITKLLTSPLFGLSAQECEAMLWACFAQETEALHRSFQTHQEAWLSYQAYLDPLPFVDRTNKSMALMKGNSMERYLRLQGRALQRFLQTAPSVHYLTEK</sequence>
<protein>
    <submittedName>
        <fullName evidence="1">Sll0266 protein</fullName>
    </submittedName>
</protein>
<proteinExistence type="predicted"/>
<dbReference type="CDD" id="cd21472">
    <property type="entry name" value="CylC-like"/>
    <property type="match status" value="1"/>
</dbReference>
<organism evidence="1 2">
    <name type="scientific">Synechocystis sp. (strain ATCC 27184 / PCC 6803 / Kazusa)</name>
    <dbReference type="NCBI Taxonomy" id="1111708"/>
    <lineage>
        <taxon>Bacteria</taxon>
        <taxon>Bacillati</taxon>
        <taxon>Cyanobacteriota</taxon>
        <taxon>Cyanophyceae</taxon>
        <taxon>Synechococcales</taxon>
        <taxon>Merismopediaceae</taxon>
        <taxon>Synechocystis</taxon>
    </lineage>
</organism>
<reference evidence="1 2" key="2">
    <citation type="journal article" date="1996" name="DNA Res.">
        <title>Sequence analysis of the genome of the unicellular cyanobacterium Synechocystis sp. strain PCC6803. II. Sequence determination of the entire genome and assignment of potential protein-coding regions.</title>
        <authorList>
            <person name="Kaneko T."/>
            <person name="Sato S."/>
            <person name="Kotani H."/>
            <person name="Tanaka A."/>
            <person name="Asamizu E."/>
            <person name="Nakamura Y."/>
            <person name="Miyajima N."/>
            <person name="Hirosawa M."/>
            <person name="Sugiura M."/>
            <person name="Sasamoto S."/>
            <person name="Kimura T."/>
            <person name="Hosouchi T."/>
            <person name="Matsuno A."/>
            <person name="Muraki A."/>
            <person name="Nakazaki N."/>
            <person name="Naruo K."/>
            <person name="Okumura S."/>
            <person name="Shimpo S."/>
            <person name="Takeuchi C."/>
            <person name="Wada T."/>
            <person name="Watanabe A."/>
            <person name="Yamada M."/>
            <person name="Yasuda M."/>
            <person name="Tabata S."/>
        </authorList>
    </citation>
    <scope>NUCLEOTIDE SEQUENCE [LARGE SCALE GENOMIC DNA]</scope>
    <source>
        <strain evidence="2">ATCC 27184 / PCC 6803 / Kazusa</strain>
    </source>
</reference>
<evidence type="ECO:0000313" key="1">
    <source>
        <dbReference type="EMBL" id="BAA18498.1"/>
    </source>
</evidence>
<dbReference type="KEGG" id="syn:sll0266"/>
<dbReference type="Proteomes" id="UP000001425">
    <property type="component" value="Chromosome"/>
</dbReference>